<reference evidence="7 10" key="4">
    <citation type="submission" date="2020-04" db="EMBL/GenBank/DDBJ databases">
        <title>Ralstonia insidiosa genome sequencing and assembly.</title>
        <authorList>
            <person name="Martins R.C.R."/>
            <person name="Perdigao-Neto L.V."/>
            <person name="Levin A.S.S."/>
            <person name="Costa S.F."/>
        </authorList>
    </citation>
    <scope>NUCLEOTIDE SEQUENCE [LARGE SCALE GENOMIC DNA]</scope>
    <source>
        <strain evidence="7 10">5047</strain>
    </source>
</reference>
<reference evidence="5 8" key="1">
    <citation type="submission" date="2015-09" db="EMBL/GenBank/DDBJ databases">
        <authorList>
            <person name="Xu Y."/>
            <person name="Nagy A."/>
            <person name="Liu N.T."/>
            <person name="Nou X."/>
        </authorList>
    </citation>
    <scope>NUCLEOTIDE SEQUENCE [LARGE SCALE GENOMIC DNA]</scope>
    <source>
        <strain evidence="5 8">FC1138</strain>
    </source>
</reference>
<reference evidence="9" key="3">
    <citation type="submission" date="2016-06" db="EMBL/GenBank/DDBJ databases">
        <authorList>
            <person name="Xu Y."/>
            <person name="Nagy A."/>
            <person name="Yan X."/>
            <person name="Kim S.W."/>
            <person name="Haley B."/>
            <person name="Liu N.T."/>
            <person name="Nou X."/>
        </authorList>
    </citation>
    <scope>NUCLEOTIDE SEQUENCE [LARGE SCALE GENOMIC DNA]</scope>
    <source>
        <strain evidence="9">ATCC 49129</strain>
    </source>
</reference>
<dbReference type="Pfam" id="PF00392">
    <property type="entry name" value="GntR"/>
    <property type="match status" value="1"/>
</dbReference>
<dbReference type="GO" id="GO:0003677">
    <property type="term" value="F:DNA binding"/>
    <property type="evidence" value="ECO:0007669"/>
    <property type="project" value="UniProtKB-KW"/>
</dbReference>
<dbReference type="PANTHER" id="PTHR44846:SF1">
    <property type="entry name" value="MANNOSYL-D-GLYCERATE TRANSPORT_METABOLISM SYSTEM REPRESSOR MNGR-RELATED"/>
    <property type="match status" value="1"/>
</dbReference>
<dbReference type="Pfam" id="PF07702">
    <property type="entry name" value="UTRA"/>
    <property type="match status" value="1"/>
</dbReference>
<evidence type="ECO:0000313" key="10">
    <source>
        <dbReference type="Proteomes" id="UP000575469"/>
    </source>
</evidence>
<organism evidence="6 9">
    <name type="scientific">Ralstonia insidiosa</name>
    <dbReference type="NCBI Taxonomy" id="190721"/>
    <lineage>
        <taxon>Bacteria</taxon>
        <taxon>Pseudomonadati</taxon>
        <taxon>Pseudomonadota</taxon>
        <taxon>Betaproteobacteria</taxon>
        <taxon>Burkholderiales</taxon>
        <taxon>Burkholderiaceae</taxon>
        <taxon>Ralstonia</taxon>
    </lineage>
</organism>
<evidence type="ECO:0000256" key="3">
    <source>
        <dbReference type="ARBA" id="ARBA00023163"/>
    </source>
</evidence>
<dbReference type="STRING" id="190721.ACS15_4798"/>
<dbReference type="Gene3D" id="3.40.1410.10">
    <property type="entry name" value="Chorismate lyase-like"/>
    <property type="match status" value="1"/>
</dbReference>
<dbReference type="InterPro" id="IPR036388">
    <property type="entry name" value="WH-like_DNA-bd_sf"/>
</dbReference>
<dbReference type="KEGG" id="rin:ACS15_4798"/>
<dbReference type="PROSITE" id="PS50949">
    <property type="entry name" value="HTH_GNTR"/>
    <property type="match status" value="1"/>
</dbReference>
<evidence type="ECO:0000313" key="8">
    <source>
        <dbReference type="Proteomes" id="UP000077927"/>
    </source>
</evidence>
<dbReference type="InterPro" id="IPR028978">
    <property type="entry name" value="Chorismate_lyase_/UTRA_dom_sf"/>
</dbReference>
<dbReference type="GO" id="GO:0045892">
    <property type="term" value="P:negative regulation of DNA-templated transcription"/>
    <property type="evidence" value="ECO:0007669"/>
    <property type="project" value="TreeGrafter"/>
</dbReference>
<sequence>MTSNVNSTALKRSPGTSLHRQMFTVLRDQIVRGQYRSGTMLPKEEELCALFDVSRITVRRALADLEAEGLVEKRQGKGTFVRLELPAMRPMATLGFIESLRQISGDTQVEVLSLEHPVAGGDIAQLLNVDDDSRLLHVTRLRRKAAVPVMITEAWVPEAYIGEVNQADLEAQPLFELLMQRGVRFDRVVQEYTAIAASPLQARLLQVPPGQPLMRINRLIYDEQKRPVQYLAVVMSPERSRILMDFEIGAMNTLAAGTIVHDVAT</sequence>
<feature type="domain" description="HTH gntR-type" evidence="4">
    <location>
        <begin position="16"/>
        <end position="84"/>
    </location>
</feature>
<dbReference type="Proteomes" id="UP000078572">
    <property type="component" value="Chromosome 2"/>
</dbReference>
<dbReference type="OrthoDB" id="8584262at2"/>
<dbReference type="PANTHER" id="PTHR44846">
    <property type="entry name" value="MANNOSYL-D-GLYCERATE TRANSPORT/METABOLISM SYSTEM REPRESSOR MNGR-RELATED"/>
    <property type="match status" value="1"/>
</dbReference>
<keyword evidence="2" id="KW-0238">DNA-binding</keyword>
<dbReference type="EMBL" id="CP012606">
    <property type="protein sequence ID" value="ANH76850.1"/>
    <property type="molecule type" value="Genomic_DNA"/>
</dbReference>
<evidence type="ECO:0000256" key="2">
    <source>
        <dbReference type="ARBA" id="ARBA00023125"/>
    </source>
</evidence>
<evidence type="ECO:0000256" key="1">
    <source>
        <dbReference type="ARBA" id="ARBA00023015"/>
    </source>
</evidence>
<dbReference type="Gene3D" id="1.10.10.10">
    <property type="entry name" value="Winged helix-like DNA-binding domain superfamily/Winged helix DNA-binding domain"/>
    <property type="match status" value="1"/>
</dbReference>
<dbReference type="EMBL" id="CP016023">
    <property type="protein sequence ID" value="ANJ75201.1"/>
    <property type="molecule type" value="Genomic_DNA"/>
</dbReference>
<dbReference type="InterPro" id="IPR036390">
    <property type="entry name" value="WH_DNA-bd_sf"/>
</dbReference>
<evidence type="ECO:0000259" key="4">
    <source>
        <dbReference type="PROSITE" id="PS50949"/>
    </source>
</evidence>
<dbReference type="SMART" id="SM00866">
    <property type="entry name" value="UTRA"/>
    <property type="match status" value="1"/>
</dbReference>
<dbReference type="Proteomes" id="UP000575469">
    <property type="component" value="Unassembled WGS sequence"/>
</dbReference>
<dbReference type="InterPro" id="IPR000524">
    <property type="entry name" value="Tscrpt_reg_HTH_GntR"/>
</dbReference>
<dbReference type="GO" id="GO:0003700">
    <property type="term" value="F:DNA-binding transcription factor activity"/>
    <property type="evidence" value="ECO:0007669"/>
    <property type="project" value="InterPro"/>
</dbReference>
<dbReference type="PRINTS" id="PR00035">
    <property type="entry name" value="HTHGNTR"/>
</dbReference>
<evidence type="ECO:0000313" key="5">
    <source>
        <dbReference type="EMBL" id="ANH76850.1"/>
    </source>
</evidence>
<dbReference type="EMBL" id="JABBZM010000019">
    <property type="protein sequence ID" value="NMV40213.1"/>
    <property type="molecule type" value="Genomic_DNA"/>
</dbReference>
<evidence type="ECO:0000313" key="9">
    <source>
        <dbReference type="Proteomes" id="UP000078572"/>
    </source>
</evidence>
<keyword evidence="9" id="KW-1185">Reference proteome</keyword>
<keyword evidence="3" id="KW-0804">Transcription</keyword>
<protein>
    <submittedName>
        <fullName evidence="6">GntR family transcriptional regulator</fullName>
    </submittedName>
    <submittedName>
        <fullName evidence="5">UTRA domain protein</fullName>
    </submittedName>
</protein>
<dbReference type="InterPro" id="IPR050679">
    <property type="entry name" value="Bact_HTH_transcr_reg"/>
</dbReference>
<dbReference type="SUPFAM" id="SSF46785">
    <property type="entry name" value="Winged helix' DNA-binding domain"/>
    <property type="match status" value="1"/>
</dbReference>
<keyword evidence="1" id="KW-0805">Transcription regulation</keyword>
<dbReference type="CDD" id="cd07377">
    <property type="entry name" value="WHTH_GntR"/>
    <property type="match status" value="1"/>
</dbReference>
<dbReference type="PATRIC" id="fig|190721.6.peg.4745"/>
<accession>A0A192A4L4</accession>
<gene>
    <name evidence="6" type="ORF">A9Y76_22025</name>
    <name evidence="5" type="ORF">ACS15_4798</name>
    <name evidence="7" type="ORF">HGR00_20080</name>
</gene>
<dbReference type="SUPFAM" id="SSF64288">
    <property type="entry name" value="Chorismate lyase-like"/>
    <property type="match status" value="1"/>
</dbReference>
<evidence type="ECO:0000313" key="6">
    <source>
        <dbReference type="EMBL" id="ANJ75201.1"/>
    </source>
</evidence>
<dbReference type="SMART" id="SM00345">
    <property type="entry name" value="HTH_GNTR"/>
    <property type="match status" value="1"/>
</dbReference>
<dbReference type="Proteomes" id="UP000077927">
    <property type="component" value="Chromosome 2"/>
</dbReference>
<proteinExistence type="predicted"/>
<dbReference type="AlphaFoldDB" id="A0A192A4L4"/>
<reference evidence="6" key="2">
    <citation type="submission" date="2016-06" db="EMBL/GenBank/DDBJ databases">
        <authorList>
            <person name="Kjaerup R.B."/>
            <person name="Dalgaard T.S."/>
            <person name="Juul-Madsen H.R."/>
        </authorList>
    </citation>
    <scope>NUCLEOTIDE SEQUENCE [LARGE SCALE GENOMIC DNA]</scope>
    <source>
        <strain evidence="6">ATCC 49129</strain>
    </source>
</reference>
<name>A0A192A4L4_9RALS</name>
<evidence type="ECO:0000313" key="7">
    <source>
        <dbReference type="EMBL" id="NMV40213.1"/>
    </source>
</evidence>
<dbReference type="InterPro" id="IPR011663">
    <property type="entry name" value="UTRA"/>
</dbReference>